<dbReference type="Proteomes" id="UP000674318">
    <property type="component" value="Chromosome 32"/>
</dbReference>
<sequence>MLRRSLTLHRASAFSLFQKHLGETGILKGLKNPNQKSAKMYRQLSTPERKIFEQRARRVTYPALDAYNRFQKEYAHRFLHLPMKQRQRKVAQLWAELKKQGTVRVPKSARRTIKKTAAAKKKKSVSTKGKKTEGGSTKQAKGKGSKK</sequence>
<comment type="caution">
    <text evidence="2">The sequence shown here is derived from an EMBL/GenBank/DDBJ whole genome shotgun (WGS) entry which is preliminary data.</text>
</comment>
<dbReference type="InterPro" id="IPR052695">
    <property type="entry name" value="Kinetoplast-DNA-binding"/>
</dbReference>
<keyword evidence="3" id="KW-1185">Reference proteome</keyword>
<dbReference type="KEGG" id="phet:94288843"/>
<dbReference type="PANTHER" id="PTHR37564:SF4">
    <property type="entry name" value="DNA-ASSOCIATED PROTEIN, PUTATIVE-RELATED"/>
    <property type="match status" value="1"/>
</dbReference>
<reference evidence="2 3" key="1">
    <citation type="submission" date="2021-02" db="EMBL/GenBank/DDBJ databases">
        <title>Porcisia hertigi Genome sequencing and assembly.</title>
        <authorList>
            <person name="Almutairi H."/>
            <person name="Gatherer D."/>
        </authorList>
    </citation>
    <scope>NUCLEOTIDE SEQUENCE [LARGE SCALE GENOMIC DNA]</scope>
    <source>
        <strain evidence="2 3">C119</strain>
    </source>
</reference>
<name>A0A836I4G8_9TRYP</name>
<accession>A0A836I4G8</accession>
<dbReference type="RefSeq" id="XP_067754923.1">
    <property type="nucleotide sequence ID" value="XM_067898766.1"/>
</dbReference>
<proteinExistence type="predicted"/>
<dbReference type="PANTHER" id="PTHR37564">
    <property type="entry name" value="KINETOPLAST DNA-ASSOCIATED PROTEIN"/>
    <property type="match status" value="1"/>
</dbReference>
<evidence type="ECO:0008006" key="4">
    <source>
        <dbReference type="Google" id="ProtNLM"/>
    </source>
</evidence>
<gene>
    <name evidence="2" type="ORF">JKF63_02742</name>
</gene>
<feature type="compositionally biased region" description="Basic residues" evidence="1">
    <location>
        <begin position="107"/>
        <end position="129"/>
    </location>
</feature>
<dbReference type="OrthoDB" id="272590at2759"/>
<dbReference type="GeneID" id="94288843"/>
<organism evidence="2 3">
    <name type="scientific">Porcisia hertigi</name>
    <dbReference type="NCBI Taxonomy" id="2761500"/>
    <lineage>
        <taxon>Eukaryota</taxon>
        <taxon>Discoba</taxon>
        <taxon>Euglenozoa</taxon>
        <taxon>Kinetoplastea</taxon>
        <taxon>Metakinetoplastina</taxon>
        <taxon>Trypanosomatida</taxon>
        <taxon>Trypanosomatidae</taxon>
        <taxon>Leishmaniinae</taxon>
        <taxon>Porcisia</taxon>
    </lineage>
</organism>
<dbReference type="AlphaFoldDB" id="A0A836I4G8"/>
<protein>
    <recommendedName>
        <fullName evidence="4">Kinetoplast DNA-associated protein</fullName>
    </recommendedName>
</protein>
<evidence type="ECO:0000256" key="1">
    <source>
        <dbReference type="SAM" id="MobiDB-lite"/>
    </source>
</evidence>
<feature type="region of interest" description="Disordered" evidence="1">
    <location>
        <begin position="104"/>
        <end position="147"/>
    </location>
</feature>
<evidence type="ECO:0000313" key="2">
    <source>
        <dbReference type="EMBL" id="KAG5496440.1"/>
    </source>
</evidence>
<dbReference type="EMBL" id="JAFJZO010000032">
    <property type="protein sequence ID" value="KAG5496440.1"/>
    <property type="molecule type" value="Genomic_DNA"/>
</dbReference>
<evidence type="ECO:0000313" key="3">
    <source>
        <dbReference type="Proteomes" id="UP000674318"/>
    </source>
</evidence>